<dbReference type="Pfam" id="PF01127">
    <property type="entry name" value="Sdh_cyt"/>
    <property type="match status" value="2"/>
</dbReference>
<dbReference type="PANTHER" id="PTHR41910:SF1">
    <property type="entry name" value="SUCCINATE DEHYDROGENASE HYDROPHOBIC MEMBRANE ANCHOR SUBUNIT"/>
    <property type="match status" value="1"/>
</dbReference>
<accession>A0ABM7W8E6</accession>
<keyword evidence="13" id="KW-0408">Iron</keyword>
<keyword evidence="6" id="KW-0813">Transport</keyword>
<evidence type="ECO:0000256" key="15">
    <source>
        <dbReference type="SAM" id="Phobius"/>
    </source>
</evidence>
<evidence type="ECO:0000256" key="6">
    <source>
        <dbReference type="ARBA" id="ARBA00022448"/>
    </source>
</evidence>
<evidence type="ECO:0000256" key="11">
    <source>
        <dbReference type="ARBA" id="ARBA00022982"/>
    </source>
</evidence>
<evidence type="ECO:0000256" key="13">
    <source>
        <dbReference type="ARBA" id="ARBA00023004"/>
    </source>
</evidence>
<evidence type="ECO:0000256" key="5">
    <source>
        <dbReference type="ARBA" id="ARBA00019425"/>
    </source>
</evidence>
<sequence length="267" mass="30224">MTPSPSAQRYPWTSYLMTLHRIKGWPYIASWAHRLSGLLLYLYLFFHVFTLSSLQDPERFDSKMQTFGVFFPPFLEWLLAVPVIFHALNGGRLLLYEVYGTRRDRTILRWVLLVSGCYLALLGVFMFIGGQTVSPVFFWSYLLVGSGLLTYLTVAHLRQSGASLAWKMQRLSAAFLLLMIPAHMLFMHLDPALGRDSQVILARMSNGFIKVVDILLVLAVLYHGAYGVRGVIYDYVCSARLRSLSTTALILASLVFAWLGLTTILSI</sequence>
<name>A0ABM7W8E6_9BACT</name>
<keyword evidence="9 15" id="KW-0812">Transmembrane</keyword>
<dbReference type="PANTHER" id="PTHR41910">
    <property type="entry name" value="SUCCINATE DEHYDROGENASE 2 MEMBRANE SUBUNIT SDHC"/>
    <property type="match status" value="1"/>
</dbReference>
<gene>
    <name evidence="16" type="ORF">DPPLL_15350</name>
</gene>
<evidence type="ECO:0000256" key="1">
    <source>
        <dbReference type="ARBA" id="ARBA00001971"/>
    </source>
</evidence>
<dbReference type="Gene3D" id="1.20.1300.10">
    <property type="entry name" value="Fumarate reductase/succinate dehydrogenase, transmembrane subunit"/>
    <property type="match status" value="2"/>
</dbReference>
<feature type="transmembrane region" description="Helical" evidence="15">
    <location>
        <begin position="208"/>
        <end position="232"/>
    </location>
</feature>
<keyword evidence="14 15" id="KW-0472">Membrane</keyword>
<evidence type="ECO:0000256" key="8">
    <source>
        <dbReference type="ARBA" id="ARBA00022617"/>
    </source>
</evidence>
<evidence type="ECO:0000256" key="9">
    <source>
        <dbReference type="ARBA" id="ARBA00022692"/>
    </source>
</evidence>
<comment type="subcellular location">
    <subcellularLocation>
        <location evidence="3">Membrane</location>
        <topology evidence="3">Multi-pass membrane protein</topology>
    </subcellularLocation>
</comment>
<dbReference type="InterPro" id="IPR014312">
    <property type="entry name" value="Succ_DH_anchor"/>
</dbReference>
<keyword evidence="12 15" id="KW-1133">Transmembrane helix</keyword>
<dbReference type="EMBL" id="AP025516">
    <property type="protein sequence ID" value="BDD87170.1"/>
    <property type="molecule type" value="Genomic_DNA"/>
</dbReference>
<dbReference type="NCBIfam" id="TIGR02968">
    <property type="entry name" value="succ_dehyd_anc"/>
    <property type="match status" value="1"/>
</dbReference>
<evidence type="ECO:0000256" key="4">
    <source>
        <dbReference type="ARBA" id="ARBA00005163"/>
    </source>
</evidence>
<dbReference type="Proteomes" id="UP000830055">
    <property type="component" value="Chromosome"/>
</dbReference>
<feature type="transmembrane region" description="Helical" evidence="15">
    <location>
        <begin position="169"/>
        <end position="188"/>
    </location>
</feature>
<reference evidence="16 17" key="1">
    <citation type="submission" date="2022-01" db="EMBL/GenBank/DDBJ databases">
        <title>Desulfofustis limnae sp. nov., a novel mesophilic sulfate-reducing bacterium isolated from marsh soil.</title>
        <authorList>
            <person name="Watanabe M."/>
            <person name="Takahashi A."/>
            <person name="Kojima H."/>
            <person name="Fukui M."/>
        </authorList>
    </citation>
    <scope>NUCLEOTIDE SEQUENCE [LARGE SCALE GENOMIC DNA]</scope>
    <source>
        <strain evidence="16 17">PPLL</strain>
    </source>
</reference>
<keyword evidence="17" id="KW-1185">Reference proteome</keyword>
<feature type="transmembrane region" description="Helical" evidence="15">
    <location>
        <begin position="107"/>
        <end position="130"/>
    </location>
</feature>
<keyword evidence="10" id="KW-0479">Metal-binding</keyword>
<keyword evidence="8" id="KW-0349">Heme</keyword>
<proteinExistence type="predicted"/>
<comment type="cofactor">
    <cofactor evidence="1">
        <name>heme</name>
        <dbReference type="ChEBI" id="CHEBI:30413"/>
    </cofactor>
</comment>
<feature type="transmembrane region" description="Helical" evidence="15">
    <location>
        <begin position="31"/>
        <end position="54"/>
    </location>
</feature>
<feature type="transmembrane region" description="Helical" evidence="15">
    <location>
        <begin position="244"/>
        <end position="265"/>
    </location>
</feature>
<keyword evidence="11" id="KW-0249">Electron transport</keyword>
<feature type="transmembrane region" description="Helical" evidence="15">
    <location>
        <begin position="136"/>
        <end position="157"/>
    </location>
</feature>
<protein>
    <recommendedName>
        <fullName evidence="5">Succinate dehydrogenase hydrophobic membrane anchor subunit</fullName>
    </recommendedName>
</protein>
<dbReference type="InterPro" id="IPR000701">
    <property type="entry name" value="SuccDH_FuR_B_TM-su"/>
</dbReference>
<comment type="pathway">
    <text evidence="4">Carbohydrate metabolism; tricarboxylic acid cycle.</text>
</comment>
<evidence type="ECO:0000256" key="3">
    <source>
        <dbReference type="ARBA" id="ARBA00004141"/>
    </source>
</evidence>
<dbReference type="SUPFAM" id="SSF81343">
    <property type="entry name" value="Fumarate reductase respiratory complex transmembrane subunits"/>
    <property type="match status" value="2"/>
</dbReference>
<organism evidence="16 17">
    <name type="scientific">Desulfofustis limnaeus</name>
    <dbReference type="NCBI Taxonomy" id="2740163"/>
    <lineage>
        <taxon>Bacteria</taxon>
        <taxon>Pseudomonadati</taxon>
        <taxon>Thermodesulfobacteriota</taxon>
        <taxon>Desulfobulbia</taxon>
        <taxon>Desulfobulbales</taxon>
        <taxon>Desulfocapsaceae</taxon>
        <taxon>Desulfofustis</taxon>
    </lineage>
</organism>
<dbReference type="InterPro" id="IPR039023">
    <property type="entry name" value="SdhC_prok"/>
</dbReference>
<evidence type="ECO:0000256" key="14">
    <source>
        <dbReference type="ARBA" id="ARBA00023136"/>
    </source>
</evidence>
<dbReference type="RefSeq" id="WP_284154208.1">
    <property type="nucleotide sequence ID" value="NZ_AP025516.1"/>
</dbReference>
<evidence type="ECO:0000256" key="7">
    <source>
        <dbReference type="ARBA" id="ARBA00022532"/>
    </source>
</evidence>
<evidence type="ECO:0000313" key="17">
    <source>
        <dbReference type="Proteomes" id="UP000830055"/>
    </source>
</evidence>
<evidence type="ECO:0000256" key="12">
    <source>
        <dbReference type="ARBA" id="ARBA00022989"/>
    </source>
</evidence>
<evidence type="ECO:0000256" key="2">
    <source>
        <dbReference type="ARBA" id="ARBA00004050"/>
    </source>
</evidence>
<evidence type="ECO:0000313" key="16">
    <source>
        <dbReference type="EMBL" id="BDD87170.1"/>
    </source>
</evidence>
<dbReference type="InterPro" id="IPR034804">
    <property type="entry name" value="SQR/QFR_C/D"/>
</dbReference>
<keyword evidence="7" id="KW-0816">Tricarboxylic acid cycle</keyword>
<feature type="transmembrane region" description="Helical" evidence="15">
    <location>
        <begin position="74"/>
        <end position="95"/>
    </location>
</feature>
<evidence type="ECO:0000256" key="10">
    <source>
        <dbReference type="ARBA" id="ARBA00022723"/>
    </source>
</evidence>
<comment type="function">
    <text evidence="2">Membrane-anchoring subunit of succinate dehydrogenase (SDH).</text>
</comment>